<organism evidence="1">
    <name type="scientific">marine metagenome</name>
    <dbReference type="NCBI Taxonomy" id="408172"/>
    <lineage>
        <taxon>unclassified sequences</taxon>
        <taxon>metagenomes</taxon>
        <taxon>ecological metagenomes</taxon>
    </lineage>
</organism>
<reference evidence="1" key="1">
    <citation type="submission" date="2018-05" db="EMBL/GenBank/DDBJ databases">
        <authorList>
            <person name="Lanie J.A."/>
            <person name="Ng W.-L."/>
            <person name="Kazmierczak K.M."/>
            <person name="Andrzejewski T.M."/>
            <person name="Davidsen T.M."/>
            <person name="Wayne K.J."/>
            <person name="Tettelin H."/>
            <person name="Glass J.I."/>
            <person name="Rusch D."/>
            <person name="Podicherti R."/>
            <person name="Tsui H.-C.T."/>
            <person name="Winkler M.E."/>
        </authorList>
    </citation>
    <scope>NUCLEOTIDE SEQUENCE</scope>
</reference>
<evidence type="ECO:0000313" key="1">
    <source>
        <dbReference type="EMBL" id="SVC70100.1"/>
    </source>
</evidence>
<sequence>DLLTSLSQELLDEWELSKGETSLGWNGIPVKSGQLIGRIGGQTLDFGVYNYEVVLEGFIFPEHYSRESWKIHTVDPFPHFPDEVREVLLQKNLRKVEPFAGKIDYDIDGKLSGNWFEVDTNWFAGKDLHKYWDGHLSIIPNHIDPTAWMFAIGNWPDATSSSGAADFKIVNAEPSPENIGVEQGIVKYELSAYKYCAEAGSEITAIAHISGGGVNLTGCKKSISLIIPDTRLFAKDTPSGDAGVILVQLVEPRLLKVEVFPNKTLSQVDSFTEAAKLYER</sequence>
<name>A0A382PBA7_9ZZZZ</name>
<gene>
    <name evidence="1" type="ORF">METZ01_LOCUS322954</name>
</gene>
<dbReference type="EMBL" id="UINC01105850">
    <property type="protein sequence ID" value="SVC70100.1"/>
    <property type="molecule type" value="Genomic_DNA"/>
</dbReference>
<feature type="non-terminal residue" evidence="1">
    <location>
        <position position="1"/>
    </location>
</feature>
<proteinExistence type="predicted"/>
<dbReference type="AlphaFoldDB" id="A0A382PBA7"/>
<accession>A0A382PBA7</accession>
<protein>
    <submittedName>
        <fullName evidence="1">Uncharacterized protein</fullName>
    </submittedName>
</protein>